<evidence type="ECO:0000256" key="1">
    <source>
        <dbReference type="SAM" id="MobiDB-lite"/>
    </source>
</evidence>
<feature type="region of interest" description="Disordered" evidence="1">
    <location>
        <begin position="25"/>
        <end position="56"/>
    </location>
</feature>
<feature type="compositionally biased region" description="Polar residues" evidence="1">
    <location>
        <begin position="267"/>
        <end position="281"/>
    </location>
</feature>
<evidence type="ECO:0000313" key="2">
    <source>
        <dbReference type="EMBL" id="WZB88601.1"/>
    </source>
</evidence>
<dbReference type="Proteomes" id="UP001483337">
    <property type="component" value="Chromosome"/>
</dbReference>
<protein>
    <submittedName>
        <fullName evidence="2">Uncharacterized protein</fullName>
    </submittedName>
</protein>
<dbReference type="RefSeq" id="WP_353931507.1">
    <property type="nucleotide sequence ID" value="NZ_CP150886.1"/>
</dbReference>
<name>A0ABZ2UU20_9CYAN</name>
<sequence length="281" mass="29256">MGINSQITAAAILTLAIAGCTIGGDTSTTQPTNTSQTTPAKPDTKIATQPDPVSTDNPIFAPKNPGLIESTQADVRIKGVQQGRQDPFGEIVKNSPGSITSVGMNQKPVPIPPPLPVTPIGSSGQRGQIRTPVQPGQIRTPVRTGQGSINASLPKPKPAVTPVLPTVLPQVVTPKKLEPVLPELPKPETAEAVYVSGVVLIGKQPKAIIKVPKENTSRYVQAGQRLADGVLVKRIEMNGGSDPIVVFEQYGIEVAKAVGEEPKSESKTASAGNSIAMTTPL</sequence>
<proteinExistence type="predicted"/>
<feature type="compositionally biased region" description="Low complexity" evidence="1">
    <location>
        <begin position="26"/>
        <end position="39"/>
    </location>
</feature>
<accession>A0ABZ2UU20</accession>
<feature type="region of interest" description="Disordered" evidence="1">
    <location>
        <begin position="119"/>
        <end position="156"/>
    </location>
</feature>
<evidence type="ECO:0000313" key="3">
    <source>
        <dbReference type="Proteomes" id="UP001483337"/>
    </source>
</evidence>
<dbReference type="EMBL" id="CP150886">
    <property type="protein sequence ID" value="WZB88601.1"/>
    <property type="molecule type" value="Genomic_DNA"/>
</dbReference>
<keyword evidence="3" id="KW-1185">Reference proteome</keyword>
<feature type="region of interest" description="Disordered" evidence="1">
    <location>
        <begin position="259"/>
        <end position="281"/>
    </location>
</feature>
<reference evidence="2 3" key="1">
    <citation type="submission" date="2024-04" db="EMBL/GenBank/DDBJ databases">
        <title>Okeanomitos corallinicola gen. &amp; sp. nov. (Nostocales, Cyanobacteria), a new toxic marine heterocyst-forming cyanobacterium from a coral reef.</title>
        <authorList>
            <person name="Li H."/>
            <person name="Li R."/>
            <person name="Kang J."/>
            <person name="Hii K.S."/>
            <person name="Mohamed H.F."/>
            <person name="Xu X."/>
            <person name="Luo Z."/>
        </authorList>
    </citation>
    <scope>NUCLEOTIDE SEQUENCE [LARGE SCALE GENOMIC DNA]</scope>
    <source>
        <strain evidence="2 3">TIOX110</strain>
    </source>
</reference>
<gene>
    <name evidence="2" type="ORF">WJM97_02635</name>
</gene>
<organism evidence="2 3">
    <name type="scientific">Okeanomitos corallinicola TIOX110</name>
    <dbReference type="NCBI Taxonomy" id="3133117"/>
    <lineage>
        <taxon>Bacteria</taxon>
        <taxon>Bacillati</taxon>
        <taxon>Cyanobacteriota</taxon>
        <taxon>Cyanophyceae</taxon>
        <taxon>Nostocales</taxon>
        <taxon>Aphanizomenonaceae</taxon>
        <taxon>Okeanomitos</taxon>
    </lineage>
</organism>